<dbReference type="Gene3D" id="3.40.930.10">
    <property type="entry name" value="Mannitol-specific EII, Chain A"/>
    <property type="match status" value="1"/>
</dbReference>
<feature type="domain" description="PRD" evidence="5">
    <location>
        <begin position="291"/>
        <end position="398"/>
    </location>
</feature>
<dbReference type="InterPro" id="IPR050661">
    <property type="entry name" value="BglG_antiterminators"/>
</dbReference>
<keyword evidence="6" id="KW-0762">Sugar transport</keyword>
<accession>A0A7G9RX14</accession>
<evidence type="ECO:0000256" key="2">
    <source>
        <dbReference type="ARBA" id="ARBA00023015"/>
    </source>
</evidence>
<keyword evidence="1" id="KW-0677">Repeat</keyword>
<dbReference type="InterPro" id="IPR013196">
    <property type="entry name" value="HTH_11"/>
</dbReference>
<dbReference type="Gene3D" id="1.10.1790.10">
    <property type="entry name" value="PRD domain"/>
    <property type="match status" value="1"/>
</dbReference>
<dbReference type="CDD" id="cd05568">
    <property type="entry name" value="PTS_IIB_bgl_like"/>
    <property type="match status" value="1"/>
</dbReference>
<dbReference type="KEGG" id="eio:H9L01_07130"/>
<evidence type="ECO:0000259" key="4">
    <source>
        <dbReference type="PROSITE" id="PS51094"/>
    </source>
</evidence>
<evidence type="ECO:0000256" key="3">
    <source>
        <dbReference type="ARBA" id="ARBA00023163"/>
    </source>
</evidence>
<dbReference type="InterPro" id="IPR036388">
    <property type="entry name" value="WH-like_DNA-bd_sf"/>
</dbReference>
<dbReference type="Gene3D" id="1.10.10.10">
    <property type="entry name" value="Winged helix-like DNA-binding domain superfamily/Winged helix DNA-binding domain"/>
    <property type="match status" value="1"/>
</dbReference>
<dbReference type="Pfam" id="PF00874">
    <property type="entry name" value="PRD"/>
    <property type="match status" value="1"/>
</dbReference>
<dbReference type="SUPFAM" id="SSF55804">
    <property type="entry name" value="Phoshotransferase/anion transport protein"/>
    <property type="match status" value="1"/>
</dbReference>
<evidence type="ECO:0000313" key="7">
    <source>
        <dbReference type="Proteomes" id="UP000515928"/>
    </source>
</evidence>
<dbReference type="PANTHER" id="PTHR30185:SF18">
    <property type="entry name" value="TRANSCRIPTIONAL REGULATOR MTLR"/>
    <property type="match status" value="1"/>
</dbReference>
<dbReference type="Pfam" id="PF08279">
    <property type="entry name" value="HTH_11"/>
    <property type="match status" value="1"/>
</dbReference>
<dbReference type="PANTHER" id="PTHR30185">
    <property type="entry name" value="CRYPTIC BETA-GLUCOSIDE BGL OPERON ANTITERMINATOR"/>
    <property type="match status" value="1"/>
</dbReference>
<dbReference type="AlphaFoldDB" id="A0A7G9RX14"/>
<protein>
    <submittedName>
        <fullName evidence="6">PTS sugar transporter subunit IIA</fullName>
    </submittedName>
</protein>
<dbReference type="PROSITE" id="PS51094">
    <property type="entry name" value="PTS_EIIA_TYPE_2"/>
    <property type="match status" value="1"/>
</dbReference>
<dbReference type="GO" id="GO:0006355">
    <property type="term" value="P:regulation of DNA-templated transcription"/>
    <property type="evidence" value="ECO:0007669"/>
    <property type="project" value="InterPro"/>
</dbReference>
<proteinExistence type="predicted"/>
<sequence>MSVSKRQIRILEILSNQDSFMTVNELADEIKVSVRTVYYDLDQIQLMMPDQFELIRRPGLGVRGQWKKTMTEKLTTQEFDDEYVYMQIFKQLVIDSKTITILNLSSEYYVSTTSIVEHLSQIESKVSSSSQLQLISDHLGTRVQGSEYQRQQLMIDFNNHILEQLGPNTTLDHFAEMLKRFYDTDIVEAASNFQEDIKELNLRIVAPYYQFNIFSVLIVMMQRIRNNYHIESIEHNSSGKNIYALNHYVIAQTLFEKMKSTVIFEETESDIYTLAVYLQGYRLEFETIQHEFVHSYQDIARDLIKKMSLAINEDLTQDDLLLNNLSVHLYHMDYRMKHNIIIRNPLLSEIIKDFRLMYDLVWLMMDTENEINMLTVTEDEVGFLLLHFQTALDRRQSSRMIYVVSQNSYVSQDFILSRIRTVVSSLDVIKIVDPEAILNVDTNQIDLIISTIPLETMATPYALVSPLITSNDLLIIAQKYQNMLTTTTFKENNTFNHYTNPKFIYFMKDASSKEEILNEMLSDLIEFDYIDERYAISVWTREKEGGTFVGNATAVPHGSIKYVKETIIPIWINKTPVKWGDNKVQIVFLYAISNDDLKNSKTIIKSILNFLKDNKNLPKEVQSMDFNTFKHLVYGG</sequence>
<dbReference type="SUPFAM" id="SSF63520">
    <property type="entry name" value="PTS-regulatory domain, PRD"/>
    <property type="match status" value="1"/>
</dbReference>
<keyword evidence="2" id="KW-0805">Transcription regulation</keyword>
<dbReference type="InterPro" id="IPR002178">
    <property type="entry name" value="PTS_EIIA_type-2_dom"/>
</dbReference>
<dbReference type="InterPro" id="IPR011608">
    <property type="entry name" value="PRD"/>
</dbReference>
<dbReference type="InterPro" id="IPR036390">
    <property type="entry name" value="WH_DNA-bd_sf"/>
</dbReference>
<name>A0A7G9RX14_9FIRM</name>
<dbReference type="Gene3D" id="3.40.50.2300">
    <property type="match status" value="1"/>
</dbReference>
<evidence type="ECO:0000256" key="1">
    <source>
        <dbReference type="ARBA" id="ARBA00022737"/>
    </source>
</evidence>
<evidence type="ECO:0000313" key="6">
    <source>
        <dbReference type="EMBL" id="QNN60139.1"/>
    </source>
</evidence>
<gene>
    <name evidence="6" type="ORF">H9L01_07130</name>
</gene>
<dbReference type="PROSITE" id="PS51372">
    <property type="entry name" value="PRD_2"/>
    <property type="match status" value="1"/>
</dbReference>
<organism evidence="6 7">
    <name type="scientific">Erysipelothrix inopinata</name>
    <dbReference type="NCBI Taxonomy" id="225084"/>
    <lineage>
        <taxon>Bacteria</taxon>
        <taxon>Bacillati</taxon>
        <taxon>Bacillota</taxon>
        <taxon>Erysipelotrichia</taxon>
        <taxon>Erysipelotrichales</taxon>
        <taxon>Erysipelotrichaceae</taxon>
        <taxon>Erysipelothrix</taxon>
    </lineage>
</organism>
<keyword evidence="6" id="KW-0813">Transport</keyword>
<dbReference type="Pfam" id="PF00359">
    <property type="entry name" value="PTS_EIIA_2"/>
    <property type="match status" value="1"/>
</dbReference>
<dbReference type="SUPFAM" id="SSF46785">
    <property type="entry name" value="Winged helix' DNA-binding domain"/>
    <property type="match status" value="1"/>
</dbReference>
<feature type="domain" description="PTS EIIA type-2" evidence="4">
    <location>
        <begin position="497"/>
        <end position="636"/>
    </location>
</feature>
<keyword evidence="7" id="KW-1185">Reference proteome</keyword>
<dbReference type="InterPro" id="IPR036634">
    <property type="entry name" value="PRD_sf"/>
</dbReference>
<dbReference type="Proteomes" id="UP000515928">
    <property type="component" value="Chromosome"/>
</dbReference>
<keyword evidence="3" id="KW-0804">Transcription</keyword>
<reference evidence="6 7" key="1">
    <citation type="submission" date="2020-08" db="EMBL/GenBank/DDBJ databases">
        <title>Genome sequence of Erysipelothrix inopinata DSM 15511T.</title>
        <authorList>
            <person name="Hyun D.-W."/>
            <person name="Bae J.-W."/>
        </authorList>
    </citation>
    <scope>NUCLEOTIDE SEQUENCE [LARGE SCALE GENOMIC DNA]</scope>
    <source>
        <strain evidence="6 7">DSM 15511</strain>
    </source>
</reference>
<dbReference type="EMBL" id="CP060715">
    <property type="protein sequence ID" value="QNN60139.1"/>
    <property type="molecule type" value="Genomic_DNA"/>
</dbReference>
<dbReference type="RefSeq" id="WP_187533271.1">
    <property type="nucleotide sequence ID" value="NZ_CBCSHU010000011.1"/>
</dbReference>
<evidence type="ECO:0000259" key="5">
    <source>
        <dbReference type="PROSITE" id="PS51372"/>
    </source>
</evidence>
<dbReference type="InterPro" id="IPR016152">
    <property type="entry name" value="PTrfase/Anion_transptr"/>
</dbReference>